<feature type="region of interest" description="Disordered" evidence="4">
    <location>
        <begin position="133"/>
        <end position="172"/>
    </location>
</feature>
<comment type="cofactor">
    <cofactor evidence="1">
        <name>L-ascorbate</name>
        <dbReference type="ChEBI" id="CHEBI:38290"/>
    </cofactor>
</comment>
<feature type="domain" description="Prolyl 4-hydroxylase alpha subunit" evidence="5">
    <location>
        <begin position="707"/>
        <end position="889"/>
    </location>
</feature>
<comment type="caution">
    <text evidence="6">The sequence shown here is derived from an EMBL/GenBank/DDBJ whole genome shotgun (WGS) entry which is preliminary data.</text>
</comment>
<protein>
    <recommendedName>
        <fullName evidence="5">Prolyl 4-hydroxylase alpha subunit domain-containing protein</fullName>
    </recommendedName>
</protein>
<organism evidence="6 7">
    <name type="scientific">Thalassiosira oceanica</name>
    <name type="common">Marine diatom</name>
    <dbReference type="NCBI Taxonomy" id="159749"/>
    <lineage>
        <taxon>Eukaryota</taxon>
        <taxon>Sar</taxon>
        <taxon>Stramenopiles</taxon>
        <taxon>Ochrophyta</taxon>
        <taxon>Bacillariophyta</taxon>
        <taxon>Coscinodiscophyceae</taxon>
        <taxon>Thalassiosirophycidae</taxon>
        <taxon>Thalassiosirales</taxon>
        <taxon>Thalassiosiraceae</taxon>
        <taxon>Thalassiosira</taxon>
    </lineage>
</organism>
<sequence>MSSTIKLVSSGARGGYVCCMGSTQLGPTTDSTVAVVGSSARLNDDAPDVDFPLARPNQGLGVEAPAPRRPSAPGCPCYAPSQPSPGSAVQSKTKSFCLIKLVSSAHGARPPIISAARQRHRRHQHKFQGEAVDHKVGMGPGRGGGSGEVVTSQPEGAEPAAPHRASTSSSLHPHLVHHPSELPEVVRGAPQESIWGVSSGVEETTGHLALESYLTGAILAELLRASLRDKMDGGDLPSAVEIAERYVGNDCIVALLAMVQCVERDVDNDFRPISVASVDDGDDDVDKTSAHQQHQLMALNEMADIALLTLSDLYDVGESHLKSRGWIPIYDQSPTVSGGIVYEHDETGEVSEEPDYEVLNWRMRLMLSIPILIQPGCDADGRVVWAASVVYYRHGYGEEEQFGLETPCSEQTALGSASSYCVSVIDVLKSDEDGQSARLRGTYRGCWRGLYAEAVGGEMDMTNTSSSIGQVLESWTETTLAGLSVTNNNRSASSSSENEKDSAARILVIGLGCGQLVSFLRNHVDNAELRVIESSRTMVDIATEYYHLPPSLLCCVSVVDPSEFVKSQCSGDQDVGDLFDTVIVNVCSVDDTFPHLLLNDDFFNDLISILSNHPAATLLVNPGKDVEAVSLLVDRACKSIKGKKYSGQMLVLREHLLRDHTASDDEGVIVAARRREWSLTVDDWQREHMGEDAQSSGAMDVAAAQRTQVVRLEKFLSSEDIAMVRAVAEAELASMGKEEASADGGSALEAHTESWKVLYLQSKNIFRRKLPALRQRILDTVRRVDESHWNLFDNVDHVNIRVVEYHQMDEFGELADPRHYDLNSLLTMDIMLSEDDAFEGGDLQTEEADGTLMKHEFKRGDALIFVSHKYHCVGRVRSGRRNVMVLEFWYGPERQCSHRCERFGGEICNRDPGQSSYTRKYQNSYVLKEHVTSSTPLPFRLGSVARHKGDSREYLELLWEPCGSADEDVAKDKPASVSEGQFTDKPSDAFACFGSDSDSDGDEVVTDIASSINKKQVKDKALGDAFACFGSDSESDDDSS</sequence>
<evidence type="ECO:0000256" key="4">
    <source>
        <dbReference type="SAM" id="MobiDB-lite"/>
    </source>
</evidence>
<gene>
    <name evidence="6" type="ORF">THAOC_05964</name>
</gene>
<dbReference type="SMART" id="SM00702">
    <property type="entry name" value="P4Hc"/>
    <property type="match status" value="1"/>
</dbReference>
<evidence type="ECO:0000313" key="6">
    <source>
        <dbReference type="EMBL" id="EJK72501.1"/>
    </source>
</evidence>
<feature type="compositionally biased region" description="Gly residues" evidence="4">
    <location>
        <begin position="138"/>
        <end position="147"/>
    </location>
</feature>
<reference evidence="6 7" key="1">
    <citation type="journal article" date="2012" name="Genome Biol.">
        <title>Genome and low-iron response of an oceanic diatom adapted to chronic iron limitation.</title>
        <authorList>
            <person name="Lommer M."/>
            <person name="Specht M."/>
            <person name="Roy A.S."/>
            <person name="Kraemer L."/>
            <person name="Andreson R."/>
            <person name="Gutowska M.A."/>
            <person name="Wolf J."/>
            <person name="Bergner S.V."/>
            <person name="Schilhabel M.B."/>
            <person name="Klostermeier U.C."/>
            <person name="Beiko R.G."/>
            <person name="Rosenstiel P."/>
            <person name="Hippler M."/>
            <person name="Laroche J."/>
        </authorList>
    </citation>
    <scope>NUCLEOTIDE SEQUENCE [LARGE SCALE GENOMIC DNA]</scope>
    <source>
        <strain evidence="6 7">CCMP1005</strain>
    </source>
</reference>
<dbReference type="Gene3D" id="2.60.120.620">
    <property type="entry name" value="q2cbj1_9rhob like domain"/>
    <property type="match status" value="1"/>
</dbReference>
<dbReference type="GO" id="GO:0051213">
    <property type="term" value="F:dioxygenase activity"/>
    <property type="evidence" value="ECO:0007669"/>
    <property type="project" value="UniProtKB-KW"/>
</dbReference>
<evidence type="ECO:0000313" key="7">
    <source>
        <dbReference type="Proteomes" id="UP000266841"/>
    </source>
</evidence>
<name>K0TFV9_THAOC</name>
<dbReference type="OrthoDB" id="193947at2759"/>
<keyword evidence="7" id="KW-1185">Reference proteome</keyword>
<keyword evidence="2" id="KW-0223">Dioxygenase</keyword>
<dbReference type="eggNOG" id="ENOG502S4SW">
    <property type="taxonomic scope" value="Eukaryota"/>
</dbReference>
<evidence type="ECO:0000259" key="5">
    <source>
        <dbReference type="SMART" id="SM00702"/>
    </source>
</evidence>
<keyword evidence="3" id="KW-0560">Oxidoreductase</keyword>
<dbReference type="OMA" id="NICAKDS"/>
<proteinExistence type="predicted"/>
<dbReference type="EMBL" id="AGNL01005730">
    <property type="protein sequence ID" value="EJK72501.1"/>
    <property type="molecule type" value="Genomic_DNA"/>
</dbReference>
<dbReference type="GO" id="GO:0016705">
    <property type="term" value="F:oxidoreductase activity, acting on paired donors, with incorporation or reduction of molecular oxygen"/>
    <property type="evidence" value="ECO:0007669"/>
    <property type="project" value="InterPro"/>
</dbReference>
<dbReference type="GO" id="GO:0031418">
    <property type="term" value="F:L-ascorbic acid binding"/>
    <property type="evidence" value="ECO:0007669"/>
    <property type="project" value="InterPro"/>
</dbReference>
<evidence type="ECO:0000256" key="3">
    <source>
        <dbReference type="ARBA" id="ARBA00023002"/>
    </source>
</evidence>
<accession>K0TFV9</accession>
<evidence type="ECO:0000256" key="1">
    <source>
        <dbReference type="ARBA" id="ARBA00001961"/>
    </source>
</evidence>
<dbReference type="SUPFAM" id="SSF53335">
    <property type="entry name" value="S-adenosyl-L-methionine-dependent methyltransferases"/>
    <property type="match status" value="1"/>
</dbReference>
<dbReference type="Proteomes" id="UP000266841">
    <property type="component" value="Unassembled WGS sequence"/>
</dbReference>
<dbReference type="GO" id="GO:0005506">
    <property type="term" value="F:iron ion binding"/>
    <property type="evidence" value="ECO:0007669"/>
    <property type="project" value="InterPro"/>
</dbReference>
<dbReference type="InterPro" id="IPR029063">
    <property type="entry name" value="SAM-dependent_MTases_sf"/>
</dbReference>
<evidence type="ECO:0000256" key="2">
    <source>
        <dbReference type="ARBA" id="ARBA00022964"/>
    </source>
</evidence>
<dbReference type="Gene3D" id="3.40.50.150">
    <property type="entry name" value="Vaccinia Virus protein VP39"/>
    <property type="match status" value="1"/>
</dbReference>
<dbReference type="AlphaFoldDB" id="K0TFV9"/>
<dbReference type="InterPro" id="IPR006620">
    <property type="entry name" value="Pro_4_hyd_alph"/>
</dbReference>